<dbReference type="Proteomes" id="UP001210211">
    <property type="component" value="Unassembled WGS sequence"/>
</dbReference>
<evidence type="ECO:0000256" key="8">
    <source>
        <dbReference type="ARBA" id="ARBA00022989"/>
    </source>
</evidence>
<evidence type="ECO:0000256" key="10">
    <source>
        <dbReference type="SAM" id="Phobius"/>
    </source>
</evidence>
<comment type="caution">
    <text evidence="14">The sequence shown here is derived from an EMBL/GenBank/DDBJ whole genome shotgun (WGS) entry which is preliminary data.</text>
</comment>
<evidence type="ECO:0000256" key="7">
    <source>
        <dbReference type="ARBA" id="ARBA00022786"/>
    </source>
</evidence>
<feature type="transmembrane region" description="Helical" evidence="10">
    <location>
        <begin position="637"/>
        <end position="655"/>
    </location>
</feature>
<feature type="transmembrane region" description="Helical" evidence="10">
    <location>
        <begin position="820"/>
        <end position="840"/>
    </location>
</feature>
<feature type="transmembrane region" description="Helical" evidence="10">
    <location>
        <begin position="755"/>
        <end position="772"/>
    </location>
</feature>
<dbReference type="PANTHER" id="PTHR33389:SF18">
    <property type="entry name" value="OS01G0677900 PROTEIN"/>
    <property type="match status" value="1"/>
</dbReference>
<evidence type="ECO:0000259" key="13">
    <source>
        <dbReference type="Pfam" id="PF25333"/>
    </source>
</evidence>
<organism evidence="14 15">
    <name type="scientific">Rhynchospora tenuis</name>
    <dbReference type="NCBI Taxonomy" id="198213"/>
    <lineage>
        <taxon>Eukaryota</taxon>
        <taxon>Viridiplantae</taxon>
        <taxon>Streptophyta</taxon>
        <taxon>Embryophyta</taxon>
        <taxon>Tracheophyta</taxon>
        <taxon>Spermatophyta</taxon>
        <taxon>Magnoliopsida</taxon>
        <taxon>Liliopsida</taxon>
        <taxon>Poales</taxon>
        <taxon>Cyperaceae</taxon>
        <taxon>Cyperoideae</taxon>
        <taxon>Rhynchosporeae</taxon>
        <taxon>Rhynchospora</taxon>
    </lineage>
</organism>
<evidence type="ECO:0000256" key="5">
    <source>
        <dbReference type="ARBA" id="ARBA00022679"/>
    </source>
</evidence>
<name>A0AAD6A386_9POAL</name>
<dbReference type="Pfam" id="PF25333">
    <property type="entry name" value="DUF2921_N"/>
    <property type="match status" value="3"/>
</dbReference>
<comment type="catalytic activity">
    <reaction evidence="1">
        <text>S-ubiquitinyl-[E2 ubiquitin-conjugating enzyme]-L-cysteine + [acceptor protein]-L-lysine = [E2 ubiquitin-conjugating enzyme]-L-cysteine + N(6)-ubiquitinyl-[acceptor protein]-L-lysine.</text>
        <dbReference type="EC" id="2.3.2.27"/>
    </reaction>
</comment>
<keyword evidence="5" id="KW-0808">Transferase</keyword>
<evidence type="ECO:0000256" key="2">
    <source>
        <dbReference type="ARBA" id="ARBA00004127"/>
    </source>
</evidence>
<feature type="transmembrane region" description="Helical" evidence="10">
    <location>
        <begin position="713"/>
        <end position="734"/>
    </location>
</feature>
<feature type="transmembrane region" description="Helical" evidence="10">
    <location>
        <begin position="667"/>
        <end position="693"/>
    </location>
</feature>
<feature type="domain" description="DUF2921" evidence="13">
    <location>
        <begin position="36"/>
        <end position="219"/>
    </location>
</feature>
<evidence type="ECO:0000259" key="12">
    <source>
        <dbReference type="Pfam" id="PF11145"/>
    </source>
</evidence>
<feature type="transmembrane region" description="Helical" evidence="10">
    <location>
        <begin position="787"/>
        <end position="808"/>
    </location>
</feature>
<keyword evidence="6 10" id="KW-0812">Transmembrane</keyword>
<feature type="domain" description="SWEET-like" evidence="12">
    <location>
        <begin position="630"/>
        <end position="896"/>
    </location>
</feature>
<accession>A0AAD6A386</accession>
<feature type="transmembrane region" description="Helical" evidence="10">
    <location>
        <begin position="860"/>
        <end position="882"/>
    </location>
</feature>
<dbReference type="InterPro" id="IPR021319">
    <property type="entry name" value="DUF2921"/>
</dbReference>
<keyword evidence="8 10" id="KW-1133">Transmembrane helix</keyword>
<keyword evidence="11" id="KW-0732">Signal</keyword>
<evidence type="ECO:0000256" key="6">
    <source>
        <dbReference type="ARBA" id="ARBA00022692"/>
    </source>
</evidence>
<evidence type="ECO:0000313" key="15">
    <source>
        <dbReference type="Proteomes" id="UP001210211"/>
    </source>
</evidence>
<feature type="domain" description="DUF2921" evidence="13">
    <location>
        <begin position="431"/>
        <end position="614"/>
    </location>
</feature>
<dbReference type="EC" id="2.3.2.27" evidence="4"/>
<dbReference type="GO" id="GO:0012505">
    <property type="term" value="C:endomembrane system"/>
    <property type="evidence" value="ECO:0007669"/>
    <property type="project" value="UniProtKB-SubCell"/>
</dbReference>
<reference evidence="14 15" key="1">
    <citation type="journal article" date="2022" name="Cell">
        <title>Repeat-based holocentromeres influence genome architecture and karyotype evolution.</title>
        <authorList>
            <person name="Hofstatter P.G."/>
            <person name="Thangavel G."/>
            <person name="Lux T."/>
            <person name="Neumann P."/>
            <person name="Vondrak T."/>
            <person name="Novak P."/>
            <person name="Zhang M."/>
            <person name="Costa L."/>
            <person name="Castellani M."/>
            <person name="Scott A."/>
            <person name="Toegelov H."/>
            <person name="Fuchs J."/>
            <person name="Mata-Sucre Y."/>
            <person name="Dias Y."/>
            <person name="Vanzela A.L.L."/>
            <person name="Huettel B."/>
            <person name="Almeida C.C.S."/>
            <person name="Simkova H."/>
            <person name="Souza G."/>
            <person name="Pedrosa-Harand A."/>
            <person name="Macas J."/>
            <person name="Mayer K.F.X."/>
            <person name="Houben A."/>
            <person name="Marques A."/>
        </authorList>
    </citation>
    <scope>NUCLEOTIDE SEQUENCE [LARGE SCALE GENOMIC DNA]</scope>
    <source>
        <strain evidence="14">RhyTen1mFocal</strain>
    </source>
</reference>
<evidence type="ECO:0000256" key="1">
    <source>
        <dbReference type="ARBA" id="ARBA00000900"/>
    </source>
</evidence>
<keyword evidence="7" id="KW-0833">Ubl conjugation pathway</keyword>
<proteinExistence type="predicted"/>
<feature type="signal peptide" evidence="11">
    <location>
        <begin position="1"/>
        <end position="28"/>
    </location>
</feature>
<keyword evidence="15" id="KW-1185">Reference proteome</keyword>
<feature type="chain" id="PRO_5042078866" description="RING-type E3 ubiquitin transferase" evidence="11">
    <location>
        <begin position="29"/>
        <end position="910"/>
    </location>
</feature>
<dbReference type="GO" id="GO:0061630">
    <property type="term" value="F:ubiquitin protein ligase activity"/>
    <property type="evidence" value="ECO:0007669"/>
    <property type="project" value="UniProtKB-EC"/>
</dbReference>
<evidence type="ECO:0000256" key="9">
    <source>
        <dbReference type="ARBA" id="ARBA00023136"/>
    </source>
</evidence>
<dbReference type="Pfam" id="PF11145">
    <property type="entry name" value="DUF2921"/>
    <property type="match status" value="1"/>
</dbReference>
<comment type="subcellular location">
    <subcellularLocation>
        <location evidence="2">Endomembrane system</location>
        <topology evidence="2">Multi-pass membrane protein</topology>
    </subcellularLocation>
</comment>
<keyword evidence="9 10" id="KW-0472">Membrane</keyword>
<evidence type="ECO:0000256" key="3">
    <source>
        <dbReference type="ARBA" id="ARBA00004906"/>
    </source>
</evidence>
<evidence type="ECO:0000313" key="14">
    <source>
        <dbReference type="EMBL" id="KAJ3708919.1"/>
    </source>
</evidence>
<dbReference type="PANTHER" id="PTHR33389">
    <property type="entry name" value="FAMILY PROTEIN, PUTATIVE (DUF2921)-RELATED"/>
    <property type="match status" value="1"/>
</dbReference>
<comment type="pathway">
    <text evidence="3">Protein modification; protein ubiquitination.</text>
</comment>
<evidence type="ECO:0000256" key="4">
    <source>
        <dbReference type="ARBA" id="ARBA00012483"/>
    </source>
</evidence>
<dbReference type="EMBL" id="JAMRDG010000001">
    <property type="protein sequence ID" value="KAJ3708919.1"/>
    <property type="molecule type" value="Genomic_DNA"/>
</dbReference>
<feature type="domain" description="DUF2921" evidence="13">
    <location>
        <begin position="272"/>
        <end position="388"/>
    </location>
</feature>
<dbReference type="AlphaFoldDB" id="A0AAD6A386"/>
<evidence type="ECO:0000256" key="11">
    <source>
        <dbReference type="SAM" id="SignalP"/>
    </source>
</evidence>
<sequence>MTTSLTFPRQLLQFFLIFLFASLHTCLAKPAIASLYAQHCESIAPESSPTKLLFGASNSFLISDGFFSAGNSTINHHLFPSPSTDDPFIHESPPPSLFHFKPGPVHLTHDDSTQQLEGTLVLVGAIVPINRSGHVSWSSNNRRRVVFKLSGFWSEVKGKLCMVGTGEFQPPQHEPIASTLSAVLKLEFPKVSKITTSMIKGTIESLDTETSPTHFESISLLAYAQRRYEYTVTNQAEESCSHLPLEETVASDSMSVCSNIQNIMQHESFTSSDLINFLGFRFLSTSQLVCSNDGKVHMSMSLSNKTTHRWYGIGIPILPGKSLVAEGFWNHHNNKLCLIACSLIGNATSHSVVEDCSLGISFWFPSYFSLKQRSSMVSHIWNMSNKSTDNDGNIIVSLYSTERYRSSSVPGLKYKYTELERARKYCEIKNTNPKKTGKYPDVQSYMDMRFDLSVQDGNGRSGWGDALLISVGETYLGDQYGGSINGDSMYVTGGTTIPSSSSLADKSGMTWDVGYTLSYSFWDGNNSDSVQISAEGIYNSTAGTLCLIGCRKPNFWHTTYGEILNSSARIDDRNLDCGYFIQLQFPPIDSKNIKGKGTIKSTRAKSDPLYFEQLEVTFSLMYRSYSMQEYDRMDAEMIMVIISLTIICACTYLQLRHLRRHSTIRPLMSITMLVVLTLGCMVSIILNTEAMIVRARKVHSFRRSGGWLETTNAIARLFNMIALLINIRILQLAWGSRTKEEATGAISRGAEKKSLIFCVPLYIAGALIAWFVHSRSSRPRRAILENLARYVGLMVDSFLLPQIIFNVFSQSNEKVLSPFFYFGATLNRVVPHIYNIYRAWQSPVNLYNPPYIYADHGDDYYSTLFDVIVPFEGMLFVLLVYLQQKFGGRCFLPKRFKHDADYEPVYGSNI</sequence>
<protein>
    <recommendedName>
        <fullName evidence="4">RING-type E3 ubiquitin transferase</fullName>
        <ecNumber evidence="4">2.3.2.27</ecNumber>
    </recommendedName>
</protein>
<dbReference type="InterPro" id="IPR057425">
    <property type="entry name" value="DUF2921_N"/>
</dbReference>
<gene>
    <name evidence="14" type="ORF">LUZ61_012624</name>
</gene>